<keyword evidence="8" id="KW-0175">Coiled coil</keyword>
<accession>A0ABT2MUS5</accession>
<evidence type="ECO:0000256" key="8">
    <source>
        <dbReference type="SAM" id="Coils"/>
    </source>
</evidence>
<feature type="domain" description="PAC" evidence="12">
    <location>
        <begin position="370"/>
        <end position="422"/>
    </location>
</feature>
<keyword evidence="3 7" id="KW-0597">Phosphoprotein</keyword>
<dbReference type="SMART" id="SM00388">
    <property type="entry name" value="HisKA"/>
    <property type="match status" value="1"/>
</dbReference>
<dbReference type="CDD" id="cd00130">
    <property type="entry name" value="PAS"/>
    <property type="match status" value="9"/>
</dbReference>
<dbReference type="Pfam" id="PF13188">
    <property type="entry name" value="PAS_8"/>
    <property type="match status" value="1"/>
</dbReference>
<dbReference type="EMBL" id="JAMXFF010000032">
    <property type="protein sequence ID" value="MCT7968498.1"/>
    <property type="molecule type" value="Genomic_DNA"/>
</dbReference>
<dbReference type="Pfam" id="PF08447">
    <property type="entry name" value="PAS_3"/>
    <property type="match status" value="4"/>
</dbReference>
<dbReference type="PANTHER" id="PTHR43304:SF1">
    <property type="entry name" value="PAC DOMAIN-CONTAINING PROTEIN"/>
    <property type="match status" value="1"/>
</dbReference>
<dbReference type="PANTHER" id="PTHR43304">
    <property type="entry name" value="PHYTOCHROME-LIKE PROTEIN CPH1"/>
    <property type="match status" value="1"/>
</dbReference>
<dbReference type="Pfam" id="PF00989">
    <property type="entry name" value="PAS"/>
    <property type="match status" value="1"/>
</dbReference>
<dbReference type="InterPro" id="IPR013655">
    <property type="entry name" value="PAS_fold_3"/>
</dbReference>
<dbReference type="SUPFAM" id="SSF47384">
    <property type="entry name" value="Homodimeric domain of signal transducing histidine kinase"/>
    <property type="match status" value="1"/>
</dbReference>
<feature type="domain" description="Histidine kinase" evidence="9">
    <location>
        <begin position="1249"/>
        <end position="1462"/>
    </location>
</feature>
<feature type="domain" description="PAS" evidence="11">
    <location>
        <begin position="1099"/>
        <end position="1173"/>
    </location>
</feature>
<dbReference type="InterPro" id="IPR011006">
    <property type="entry name" value="CheY-like_superfamily"/>
</dbReference>
<feature type="domain" description="PAS" evidence="11">
    <location>
        <begin position="297"/>
        <end position="367"/>
    </location>
</feature>
<dbReference type="InterPro" id="IPR000014">
    <property type="entry name" value="PAS"/>
</dbReference>
<feature type="domain" description="PAC" evidence="12">
    <location>
        <begin position="244"/>
        <end position="296"/>
    </location>
</feature>
<dbReference type="SMART" id="SM00086">
    <property type="entry name" value="PAC"/>
    <property type="match status" value="8"/>
</dbReference>
<keyword evidence="6" id="KW-0902">Two-component regulatory system</keyword>
<feature type="domain" description="PAC" evidence="12">
    <location>
        <begin position="501"/>
        <end position="553"/>
    </location>
</feature>
<feature type="domain" description="Response regulatory" evidence="10">
    <location>
        <begin position="1524"/>
        <end position="1644"/>
    </location>
</feature>
<evidence type="ECO:0000256" key="3">
    <source>
        <dbReference type="ARBA" id="ARBA00022553"/>
    </source>
</evidence>
<feature type="domain" description="PAS" evidence="11">
    <location>
        <begin position="974"/>
        <end position="1044"/>
    </location>
</feature>
<dbReference type="CDD" id="cd17546">
    <property type="entry name" value="REC_hyHK_CKI1_RcsC-like"/>
    <property type="match status" value="1"/>
</dbReference>
<evidence type="ECO:0000313" key="13">
    <source>
        <dbReference type="EMBL" id="MCT7968498.1"/>
    </source>
</evidence>
<feature type="domain" description="PAC" evidence="12">
    <location>
        <begin position="1043"/>
        <end position="1098"/>
    </location>
</feature>
<dbReference type="InterPro" id="IPR003594">
    <property type="entry name" value="HATPase_dom"/>
</dbReference>
<dbReference type="SUPFAM" id="SSF55785">
    <property type="entry name" value="PYP-like sensor domain (PAS domain)"/>
    <property type="match status" value="9"/>
</dbReference>
<dbReference type="SMART" id="SM00091">
    <property type="entry name" value="PAS"/>
    <property type="match status" value="9"/>
</dbReference>
<dbReference type="Pfam" id="PF00512">
    <property type="entry name" value="HisKA"/>
    <property type="match status" value="1"/>
</dbReference>
<evidence type="ECO:0000259" key="12">
    <source>
        <dbReference type="PROSITE" id="PS50113"/>
    </source>
</evidence>
<dbReference type="Proteomes" id="UP001525890">
    <property type="component" value="Unassembled WGS sequence"/>
</dbReference>
<dbReference type="InterPro" id="IPR013656">
    <property type="entry name" value="PAS_4"/>
</dbReference>
<dbReference type="PRINTS" id="PR00344">
    <property type="entry name" value="BCTRLSENSOR"/>
</dbReference>
<proteinExistence type="predicted"/>
<dbReference type="PROSITE" id="PS50112">
    <property type="entry name" value="PAS"/>
    <property type="match status" value="6"/>
</dbReference>
<reference evidence="13 14" key="1">
    <citation type="journal article" date="2022" name="Front. Microbiol.">
        <title>High genomic differentiation and limited gene flow indicate recent cryptic speciation within the genus Laspinema (cyanobacteria).</title>
        <authorList>
            <person name="Stanojkovic A."/>
            <person name="Skoupy S."/>
            <person name="Skaloud P."/>
            <person name="Dvorak P."/>
        </authorList>
    </citation>
    <scope>NUCLEOTIDE SEQUENCE [LARGE SCALE GENOMIC DNA]</scope>
    <source>
        <strain evidence="13 14">D2a</strain>
    </source>
</reference>
<feature type="domain" description="PAC" evidence="12">
    <location>
        <begin position="667"/>
        <end position="719"/>
    </location>
</feature>
<dbReference type="EC" id="2.7.13.3" evidence="2"/>
<dbReference type="InterPro" id="IPR013767">
    <property type="entry name" value="PAS_fold"/>
</dbReference>
<dbReference type="PROSITE" id="PS50109">
    <property type="entry name" value="HIS_KIN"/>
    <property type="match status" value="1"/>
</dbReference>
<protein>
    <recommendedName>
        <fullName evidence="2">histidine kinase</fullName>
        <ecNumber evidence="2">2.7.13.3</ecNumber>
    </recommendedName>
</protein>
<evidence type="ECO:0000259" key="9">
    <source>
        <dbReference type="PROSITE" id="PS50109"/>
    </source>
</evidence>
<dbReference type="SUPFAM" id="SSF52172">
    <property type="entry name" value="CheY-like"/>
    <property type="match status" value="1"/>
</dbReference>
<evidence type="ECO:0000256" key="5">
    <source>
        <dbReference type="ARBA" id="ARBA00022777"/>
    </source>
</evidence>
<comment type="catalytic activity">
    <reaction evidence="1">
        <text>ATP + protein L-histidine = ADP + protein N-phospho-L-histidine.</text>
        <dbReference type="EC" id="2.7.13.3"/>
    </reaction>
</comment>
<feature type="coiled-coil region" evidence="8">
    <location>
        <begin position="1222"/>
        <end position="1249"/>
    </location>
</feature>
<evidence type="ECO:0000259" key="11">
    <source>
        <dbReference type="PROSITE" id="PS50112"/>
    </source>
</evidence>
<feature type="domain" description="PAS" evidence="11">
    <location>
        <begin position="840"/>
        <end position="888"/>
    </location>
</feature>
<evidence type="ECO:0000259" key="10">
    <source>
        <dbReference type="PROSITE" id="PS50110"/>
    </source>
</evidence>
<dbReference type="CDD" id="cd00082">
    <property type="entry name" value="HisKA"/>
    <property type="match status" value="1"/>
</dbReference>
<dbReference type="CDD" id="cd16922">
    <property type="entry name" value="HATPase_EvgS-ArcB-TorS-like"/>
    <property type="match status" value="1"/>
</dbReference>
<dbReference type="InterPro" id="IPR000700">
    <property type="entry name" value="PAS-assoc_C"/>
</dbReference>
<dbReference type="Gene3D" id="3.30.565.10">
    <property type="entry name" value="Histidine kinase-like ATPase, C-terminal domain"/>
    <property type="match status" value="1"/>
</dbReference>
<gene>
    <name evidence="13" type="ORF">NG799_19505</name>
</gene>
<evidence type="ECO:0000256" key="1">
    <source>
        <dbReference type="ARBA" id="ARBA00000085"/>
    </source>
</evidence>
<evidence type="ECO:0000313" key="14">
    <source>
        <dbReference type="Proteomes" id="UP001525890"/>
    </source>
</evidence>
<dbReference type="Gene3D" id="1.10.287.130">
    <property type="match status" value="1"/>
</dbReference>
<dbReference type="PROSITE" id="PS50110">
    <property type="entry name" value="RESPONSE_REGULATORY"/>
    <property type="match status" value="1"/>
</dbReference>
<feature type="coiled-coil region" evidence="8">
    <location>
        <begin position="544"/>
        <end position="596"/>
    </location>
</feature>
<dbReference type="InterPro" id="IPR036097">
    <property type="entry name" value="HisK_dim/P_sf"/>
</dbReference>
<dbReference type="InterPro" id="IPR035965">
    <property type="entry name" value="PAS-like_dom_sf"/>
</dbReference>
<dbReference type="InterPro" id="IPR004358">
    <property type="entry name" value="Sig_transdc_His_kin-like_C"/>
</dbReference>
<evidence type="ECO:0000256" key="6">
    <source>
        <dbReference type="ARBA" id="ARBA00023012"/>
    </source>
</evidence>
<dbReference type="Pfam" id="PF02518">
    <property type="entry name" value="HATPase_c"/>
    <property type="match status" value="1"/>
</dbReference>
<dbReference type="RefSeq" id="WP_368008009.1">
    <property type="nucleotide sequence ID" value="NZ_JAMXFF010000032.1"/>
</dbReference>
<comment type="caution">
    <text evidence="13">The sequence shown here is derived from an EMBL/GenBank/DDBJ whole genome shotgun (WGS) entry which is preliminary data.</text>
</comment>
<dbReference type="PROSITE" id="PS50113">
    <property type="entry name" value="PAC"/>
    <property type="match status" value="7"/>
</dbReference>
<feature type="domain" description="PAC" evidence="12">
    <location>
        <begin position="1178"/>
        <end position="1231"/>
    </location>
</feature>
<evidence type="ECO:0000256" key="4">
    <source>
        <dbReference type="ARBA" id="ARBA00022679"/>
    </source>
</evidence>
<feature type="domain" description="PAS" evidence="11">
    <location>
        <begin position="423"/>
        <end position="499"/>
    </location>
</feature>
<dbReference type="Gene3D" id="3.40.50.2300">
    <property type="match status" value="1"/>
</dbReference>
<evidence type="ECO:0000256" key="2">
    <source>
        <dbReference type="ARBA" id="ARBA00012438"/>
    </source>
</evidence>
<sequence length="1731" mass="195287">MPKLKLETGLLIRPYSAMKHHHEALDGSEWRSHQLLAALPVGVALINPEGNLAYMNHYFQQLLGAEILSGEDNPGPRMPSWGGPHPWRRSLLGEPLTIETLHRTHQGEKIALELRSVPVWDEKGAITGALMTVAQIGDRLGTMHEGPEPNSLEQVGTTTPDQLSCNKFCTTVLEHPDTFIYCAKVSRSRPWQYQYCSPSAEAIFGYTSTEFLTQPELWLSHIDPKERAAVVQPALAQLNGGDFLTLEYRFQHKNGSWRWISQTFTVQPEATTDAWGVTGIALDITERKQADKALRDSKQRYAALANASPVGIFRTDLQGNCLYGNDRSFEMIGLSEAESMGPGWMSRLHPQDRDLVMTAWLNFVQQGVPFNCEYRFLRPDSTIVWVVGQAGIEKDAEGNPVGYVGTITDITARKQAQAALQLSEERLQALLENASVLISSVRLYGDRTWEYEYISPGAAALVGFTASELLAEPDLWLSRLPREDLDAVVVNLERVLAEKELEVEYRFRHKNGELRWLLQTLISRWDEGANCWMITGVTRDITERKQAEQLLADYNQTLEMQVRDRTAELAQINQRLEQEIRDRQKIEASLRKNEQTLSAILENVGACIYIKNLNSQYTYMNRVGVEWLGGVKSEVIGFDDFKFFSPEMAQFMQERDREVIQTGSIIQSFDIGFVQHPNELHHYLTIKVPLKNPDGSIYAICGISTDITELKQTEKALRLSEERIQALLNAIPDMMFRQRIDGTYLDVQFQEQIFNLPAQELIGRNLREFPMPESIQTDLFERFQRAVQTGTLQTYEHELEQEDGVHSYEARIVKSAVDEVVCIVRDVTERKRAEAALHESEERYRSVIAAMAEGVVLQEASGEIRTCNASAERILGLSEEQMTGKTSLDPGWRAIREDGSPFPGHQHPAMVTLGSGEPCANVIMGVYKPDGSLTWISINSQPLFHRGEDRPRAVVASFSDITDRFEAQQALRHSEARYRAILEDQTELIVRFLPDGMVTFVNEAFCRFFGVTRDEAIAHHYEPAIVAEDRESVARYLNEISPQNPVVTFENRAIARGELRWTQWVTRGIFDESGRILEYQAVGRDISDRKQIEEALSNSQHFLQKVADAIPHILYLRDLSTNTSIYLNQQSLGILGYCPAELGDTNPEWSLERCHPEDQDLFSQGTARFLSLQDSDVLSTEYRFRHKNGDWRWLNAREVVFSRDPQGVPTHILGSVEDITPRKLAETELERAKDAAEAANRAKSAFLANMSHELRTPLTAILGFSQLISAAANLTREQQEHLNIVRKSGEHLLDLIERVLDLSKIEAGTMTLSENDFDLYRLLIDVQNMFSLKAKEKGVALTMNSEVNVPTYIRTDEVKLRQILINLLGNAIKFTAEGQVSLRVSSVGNESGNGLVAGEVQSKICFEVSDTGIGIDPRYFKHLFKPFAQTQAGMYCQEGTGLGLNISAQFIRLMGGNISVQSGGKSYTEGEQSCEMIRDENSSLGPITTFKFEIPVRVVIGGDILRINPSPRERSIPPQQPGYRMIVVDDHDYNSQLLMEILRPFGFELRRAFNGEEVLEMWQQFLPHLIWMDMRMPKIDGYEATRRIKAYCRNHPEIPIPAIVAITASGWHFDKSEIFAAGCDGLIRKPFREVDIFEAIATHLGLSLIDPHKIPGSALPQEEPIALKASDLTNIPREYLDSLWNGLVQGDLERIASAIQQVGLQEPALAHALQSLANQYQFEKLLALISS</sequence>
<keyword evidence="4" id="KW-0808">Transferase</keyword>
<dbReference type="Gene3D" id="3.30.450.20">
    <property type="entry name" value="PAS domain"/>
    <property type="match status" value="9"/>
</dbReference>
<name>A0ABT2MUS5_9CYAN</name>
<dbReference type="Pfam" id="PF00072">
    <property type="entry name" value="Response_reg"/>
    <property type="match status" value="1"/>
</dbReference>
<dbReference type="SUPFAM" id="SSF55874">
    <property type="entry name" value="ATPase domain of HSP90 chaperone/DNA topoisomerase II/histidine kinase"/>
    <property type="match status" value="1"/>
</dbReference>
<organism evidence="13 14">
    <name type="scientific">Laspinema palackyanum D2a</name>
    <dbReference type="NCBI Taxonomy" id="2953684"/>
    <lineage>
        <taxon>Bacteria</taxon>
        <taxon>Bacillati</taxon>
        <taxon>Cyanobacteriota</taxon>
        <taxon>Cyanophyceae</taxon>
        <taxon>Oscillatoriophycideae</taxon>
        <taxon>Oscillatoriales</taxon>
        <taxon>Laspinemataceae</taxon>
        <taxon>Laspinema</taxon>
        <taxon>Laspinema palackyanum</taxon>
    </lineage>
</organism>
<feature type="domain" description="PAS" evidence="11">
    <location>
        <begin position="593"/>
        <end position="663"/>
    </location>
</feature>
<keyword evidence="14" id="KW-1185">Reference proteome</keyword>
<dbReference type="InterPro" id="IPR052162">
    <property type="entry name" value="Sensor_kinase/Photoreceptor"/>
</dbReference>
<dbReference type="InterPro" id="IPR036890">
    <property type="entry name" value="HATPase_C_sf"/>
</dbReference>
<dbReference type="SMART" id="SM00387">
    <property type="entry name" value="HATPase_c"/>
    <property type="match status" value="1"/>
</dbReference>
<feature type="domain" description="PAC" evidence="12">
    <location>
        <begin position="920"/>
        <end position="973"/>
    </location>
</feature>
<dbReference type="InterPro" id="IPR003661">
    <property type="entry name" value="HisK_dim/P_dom"/>
</dbReference>
<dbReference type="InterPro" id="IPR005467">
    <property type="entry name" value="His_kinase_dom"/>
</dbReference>
<dbReference type="InterPro" id="IPR001610">
    <property type="entry name" value="PAC"/>
</dbReference>
<dbReference type="NCBIfam" id="TIGR00229">
    <property type="entry name" value="sensory_box"/>
    <property type="match status" value="8"/>
</dbReference>
<evidence type="ECO:0000256" key="7">
    <source>
        <dbReference type="PROSITE-ProRule" id="PRU00169"/>
    </source>
</evidence>
<dbReference type="SMART" id="SM00448">
    <property type="entry name" value="REC"/>
    <property type="match status" value="1"/>
</dbReference>
<dbReference type="Pfam" id="PF08448">
    <property type="entry name" value="PAS_4"/>
    <property type="match status" value="3"/>
</dbReference>
<dbReference type="InterPro" id="IPR001789">
    <property type="entry name" value="Sig_transdc_resp-reg_receiver"/>
</dbReference>
<keyword evidence="5" id="KW-0418">Kinase</keyword>
<feature type="modified residue" description="4-aspartylphosphate" evidence="7">
    <location>
        <position position="1573"/>
    </location>
</feature>